<protein>
    <submittedName>
        <fullName evidence="1">Uncharacterized protein</fullName>
    </submittedName>
</protein>
<keyword evidence="2" id="KW-1185">Reference proteome</keyword>
<dbReference type="EMBL" id="CP015820">
    <property type="protein sequence ID" value="AQT41785.1"/>
    <property type="molecule type" value="Genomic_DNA"/>
</dbReference>
<proteinExistence type="predicted"/>
<name>A0A1U9M8Y5_9HYPH</name>
<dbReference type="AlphaFoldDB" id="A0A1U9M8Y5"/>
<accession>A0A1U9M8Y5</accession>
<sequence>MRSGLFSKPEYIVTSITSDDSDICMIYTNSHFIMRGMKQFLRHFWLIRKFQVLS</sequence>
<reference evidence="1 2" key="1">
    <citation type="submission" date="2016-11" db="EMBL/GenBank/DDBJ databases">
        <title>Comparative genomics of Bartonella apis.</title>
        <authorList>
            <person name="Engel P."/>
        </authorList>
    </citation>
    <scope>NUCLEOTIDE SEQUENCE [LARGE SCALE GENOMIC DNA]</scope>
    <source>
        <strain evidence="1 2">BBC0178</strain>
    </source>
</reference>
<organism evidence="1 2">
    <name type="scientific">Bartonella apihabitans</name>
    <dbReference type="NCBI Taxonomy" id="2750929"/>
    <lineage>
        <taxon>Bacteria</taxon>
        <taxon>Pseudomonadati</taxon>
        <taxon>Pseudomonadota</taxon>
        <taxon>Alphaproteobacteria</taxon>
        <taxon>Hyphomicrobiales</taxon>
        <taxon>Bartonellaceae</taxon>
        <taxon>Bartonella</taxon>
    </lineage>
</organism>
<dbReference type="KEGG" id="bapa:BBC0178_002790"/>
<evidence type="ECO:0000313" key="1">
    <source>
        <dbReference type="EMBL" id="AQT41785.1"/>
    </source>
</evidence>
<gene>
    <name evidence="1" type="ORF">BBC0178_002790</name>
</gene>
<dbReference type="Proteomes" id="UP000189660">
    <property type="component" value="Chromosome"/>
</dbReference>
<evidence type="ECO:0000313" key="2">
    <source>
        <dbReference type="Proteomes" id="UP000189660"/>
    </source>
</evidence>